<keyword evidence="2 6" id="KW-0678">Repressor</keyword>
<reference evidence="8" key="1">
    <citation type="submission" date="2017-07" db="EMBL/GenBank/DDBJ databases">
        <authorList>
            <person name="Varghese N."/>
            <person name="Submissions S."/>
        </authorList>
    </citation>
    <scope>NUCLEOTIDE SEQUENCE [LARGE SCALE GENOMIC DNA]</scope>
    <source>
        <strain evidence="8">NLAE-zl-C134</strain>
    </source>
</reference>
<sequence length="76" mass="8573">MLVLQRKKGETLLIGDNIRISVMEVGADAVKLAIEAPKEVRILRGELEEAIMVNQESVMDKAKIADIKHIIHRDIR</sequence>
<gene>
    <name evidence="6" type="primary">csrA</name>
    <name evidence="7" type="ORF">SAMN05216529_101615</name>
</gene>
<name>A0A316A647_9FIRM</name>
<dbReference type="EMBL" id="UHJJ01000001">
    <property type="protein sequence ID" value="SUQ12718.1"/>
    <property type="molecule type" value="Genomic_DNA"/>
</dbReference>
<dbReference type="SUPFAM" id="SSF117130">
    <property type="entry name" value="CsrA-like"/>
    <property type="match status" value="1"/>
</dbReference>
<dbReference type="Gene3D" id="2.60.40.4380">
    <property type="entry name" value="Translational regulator CsrA"/>
    <property type="match status" value="1"/>
</dbReference>
<proteinExistence type="inferred from homology"/>
<evidence type="ECO:0000313" key="8">
    <source>
        <dbReference type="Proteomes" id="UP000254051"/>
    </source>
</evidence>
<evidence type="ECO:0000256" key="6">
    <source>
        <dbReference type="HAMAP-Rule" id="MF_00167"/>
    </source>
</evidence>
<dbReference type="HAMAP" id="MF_00167">
    <property type="entry name" value="CsrA"/>
    <property type="match status" value="1"/>
</dbReference>
<dbReference type="Pfam" id="PF02599">
    <property type="entry name" value="CsrA"/>
    <property type="match status" value="1"/>
</dbReference>
<comment type="subcellular location">
    <subcellularLocation>
        <location evidence="6">Cytoplasm</location>
    </subcellularLocation>
</comment>
<keyword evidence="1 6" id="KW-0963">Cytoplasm</keyword>
<accession>A0A316A647</accession>
<evidence type="ECO:0000256" key="4">
    <source>
        <dbReference type="ARBA" id="ARBA00022845"/>
    </source>
</evidence>
<evidence type="ECO:0000256" key="2">
    <source>
        <dbReference type="ARBA" id="ARBA00022491"/>
    </source>
</evidence>
<protein>
    <recommendedName>
        <fullName evidence="6">Translational regulator CsrA</fullName>
    </recommendedName>
</protein>
<dbReference type="PANTHER" id="PTHR34984">
    <property type="entry name" value="CARBON STORAGE REGULATOR"/>
    <property type="match status" value="1"/>
</dbReference>
<dbReference type="OrthoDB" id="9809061at2"/>
<evidence type="ECO:0000256" key="1">
    <source>
        <dbReference type="ARBA" id="ARBA00022490"/>
    </source>
</evidence>
<dbReference type="GO" id="GO:0006109">
    <property type="term" value="P:regulation of carbohydrate metabolic process"/>
    <property type="evidence" value="ECO:0007669"/>
    <property type="project" value="InterPro"/>
</dbReference>
<keyword evidence="3 6" id="KW-1005">Bacterial flagellum biogenesis</keyword>
<dbReference type="PANTHER" id="PTHR34984:SF1">
    <property type="entry name" value="CARBON STORAGE REGULATOR"/>
    <property type="match status" value="1"/>
</dbReference>
<keyword evidence="8" id="KW-1185">Reference proteome</keyword>
<dbReference type="GO" id="GO:0045947">
    <property type="term" value="P:negative regulation of translational initiation"/>
    <property type="evidence" value="ECO:0007669"/>
    <property type="project" value="UniProtKB-UniRule"/>
</dbReference>
<evidence type="ECO:0000256" key="3">
    <source>
        <dbReference type="ARBA" id="ARBA00022795"/>
    </source>
</evidence>
<comment type="similarity">
    <text evidence="6">Belongs to the CsrA/RsmA family.</text>
</comment>
<dbReference type="GO" id="GO:0048027">
    <property type="term" value="F:mRNA 5'-UTR binding"/>
    <property type="evidence" value="ECO:0007669"/>
    <property type="project" value="UniProtKB-UniRule"/>
</dbReference>
<comment type="function">
    <text evidence="6">A translational regulator that binds mRNA to regulate translation initiation and/or mRNA stability. Usually binds in the 5'-UTR at or near the Shine-Dalgarno sequence preventing ribosome-binding, thus repressing translation. Its main target seems to be the major flagellin gene, while its function is anatagonized by FliW.</text>
</comment>
<dbReference type="GO" id="GO:1902208">
    <property type="term" value="P:regulation of bacterial-type flagellum assembly"/>
    <property type="evidence" value="ECO:0007669"/>
    <property type="project" value="UniProtKB-UniRule"/>
</dbReference>
<dbReference type="InterPro" id="IPR036107">
    <property type="entry name" value="CsrA_sf"/>
</dbReference>
<dbReference type="AlphaFoldDB" id="A0A316A647"/>
<organism evidence="7 8">
    <name type="scientific">Faecalicatena contorta</name>
    <dbReference type="NCBI Taxonomy" id="39482"/>
    <lineage>
        <taxon>Bacteria</taxon>
        <taxon>Bacillati</taxon>
        <taxon>Bacillota</taxon>
        <taxon>Clostridia</taxon>
        <taxon>Lachnospirales</taxon>
        <taxon>Lachnospiraceae</taxon>
        <taxon>Faecalicatena</taxon>
    </lineage>
</organism>
<dbReference type="Proteomes" id="UP000254051">
    <property type="component" value="Unassembled WGS sequence"/>
</dbReference>
<comment type="subunit">
    <text evidence="6">Homodimer; the beta-strands of each monomer intercalate to form a hydrophobic core, while the alpha-helices form wings that extend away from the core.</text>
</comment>
<keyword evidence="5 6" id="KW-0694">RNA-binding</keyword>
<evidence type="ECO:0000256" key="5">
    <source>
        <dbReference type="ARBA" id="ARBA00022884"/>
    </source>
</evidence>
<dbReference type="GO" id="GO:0044781">
    <property type="term" value="P:bacterial-type flagellum organization"/>
    <property type="evidence" value="ECO:0007669"/>
    <property type="project" value="UniProtKB-KW"/>
</dbReference>
<keyword evidence="4 6" id="KW-0810">Translation regulation</keyword>
<dbReference type="GO" id="GO:0005829">
    <property type="term" value="C:cytosol"/>
    <property type="evidence" value="ECO:0007669"/>
    <property type="project" value="TreeGrafter"/>
</dbReference>
<dbReference type="InterPro" id="IPR003751">
    <property type="entry name" value="CsrA"/>
</dbReference>
<evidence type="ECO:0000313" key="7">
    <source>
        <dbReference type="EMBL" id="SUQ12718.1"/>
    </source>
</evidence>
<dbReference type="GO" id="GO:0006402">
    <property type="term" value="P:mRNA catabolic process"/>
    <property type="evidence" value="ECO:0007669"/>
    <property type="project" value="InterPro"/>
</dbReference>
<dbReference type="RefSeq" id="WP_109708716.1">
    <property type="nucleotide sequence ID" value="NZ_QGDS01000001.1"/>
</dbReference>